<accession>A0A2P2NLQ9</accession>
<name>A0A2P2NLQ9_RHIMU</name>
<dbReference type="AlphaFoldDB" id="A0A2P2NLQ9"/>
<reference evidence="2" key="1">
    <citation type="submission" date="2018-02" db="EMBL/GenBank/DDBJ databases">
        <title>Rhizophora mucronata_Transcriptome.</title>
        <authorList>
            <person name="Meera S.P."/>
            <person name="Sreeshan A."/>
            <person name="Augustine A."/>
        </authorList>
    </citation>
    <scope>NUCLEOTIDE SEQUENCE</scope>
    <source>
        <tissue evidence="2">Leaf</tissue>
    </source>
</reference>
<organism evidence="2">
    <name type="scientific">Rhizophora mucronata</name>
    <name type="common">Asiatic mangrove</name>
    <dbReference type="NCBI Taxonomy" id="61149"/>
    <lineage>
        <taxon>Eukaryota</taxon>
        <taxon>Viridiplantae</taxon>
        <taxon>Streptophyta</taxon>
        <taxon>Embryophyta</taxon>
        <taxon>Tracheophyta</taxon>
        <taxon>Spermatophyta</taxon>
        <taxon>Magnoliopsida</taxon>
        <taxon>eudicotyledons</taxon>
        <taxon>Gunneridae</taxon>
        <taxon>Pentapetalae</taxon>
        <taxon>rosids</taxon>
        <taxon>fabids</taxon>
        <taxon>Malpighiales</taxon>
        <taxon>Rhizophoraceae</taxon>
        <taxon>Rhizophora</taxon>
    </lineage>
</organism>
<feature type="compositionally biased region" description="Pro residues" evidence="1">
    <location>
        <begin position="1"/>
        <end position="10"/>
    </location>
</feature>
<feature type="region of interest" description="Disordered" evidence="1">
    <location>
        <begin position="1"/>
        <end position="22"/>
    </location>
</feature>
<sequence>MVVTETPPPDRSLAVGPVLSDF</sequence>
<proteinExistence type="predicted"/>
<evidence type="ECO:0000256" key="1">
    <source>
        <dbReference type="SAM" id="MobiDB-lite"/>
    </source>
</evidence>
<protein>
    <submittedName>
        <fullName evidence="2">Uncharacterized protein</fullName>
    </submittedName>
</protein>
<evidence type="ECO:0000313" key="2">
    <source>
        <dbReference type="EMBL" id="MBX43408.1"/>
    </source>
</evidence>
<dbReference type="EMBL" id="GGEC01062924">
    <property type="protein sequence ID" value="MBX43408.1"/>
    <property type="molecule type" value="Transcribed_RNA"/>
</dbReference>